<evidence type="ECO:0000313" key="2">
    <source>
        <dbReference type="Proteomes" id="UP000326729"/>
    </source>
</evidence>
<name>A0A5E6SIF5_PSEFL</name>
<dbReference type="InterPro" id="IPR027417">
    <property type="entry name" value="P-loop_NTPase"/>
</dbReference>
<evidence type="ECO:0008006" key="3">
    <source>
        <dbReference type="Google" id="ProtNLM"/>
    </source>
</evidence>
<dbReference type="AlphaFoldDB" id="A0A5E6SIF5"/>
<evidence type="ECO:0000313" key="1">
    <source>
        <dbReference type="EMBL" id="VVM80300.1"/>
    </source>
</evidence>
<dbReference type="Proteomes" id="UP000326729">
    <property type="component" value="Unassembled WGS sequence"/>
</dbReference>
<dbReference type="OrthoDB" id="8107482at2"/>
<protein>
    <recommendedName>
        <fullName evidence="3">Rad50/SbcC-type AAA domain-containing protein</fullName>
    </recommendedName>
</protein>
<dbReference type="RefSeq" id="WP_150716181.1">
    <property type="nucleotide sequence ID" value="NZ_CABVGY010000010.1"/>
</dbReference>
<sequence>MIKSTLSIERFIVKKSGFSVYDEKFHKGINVIRGDHSVGKTTILELIFYILGGEIKDNQWLYPADKCDYVCCQVNINGNSFTIKRNIEKGKIPPISIRSGSYDEETSDVEAWGNYGPRRSDEKMSFSQKFFELLGWEGHKTEDYANLTMHQILRFLYVDQETASTKIFRAEDNPRADSEGTRLAIAEFLLGLDNLDTHQLRQELLIAEREYERVASDLAAMYKILGEDSAVTLQTLQLNIASNIAEIIKLRSTPPETIVSSNADQARISEFQRIQSHIDTYIRQLQSFQSDLFLVNGEIVDCQLFEKSLQFRKKSLLESKAAYETVGLLKYSQCPCCLNEVVKSDFSETSANCHLCKSPIEGDKHNSNYMELLNELDFQLLSNKKVLQDHIEHKIGLESSIEICKLNLANAQSKISEFTGLFDPASHAALERAQKIGFLESENINHEKKVRIITDLDAHKLKKLDLIADISKIKELIQSASAANKKRRETVYHGIAENVVSILQPERRVNGEPYEEEFAESSTGEVEIDFAKDRMLINGRVKFSGSSNYIKKNSLHISALLESLDDPNYRLPRFLLVDAIENGGMKEYRSHNFQRALINCFKDRSDFQLIFCTSMVLDELNNEKFGVGPFYSGNVLNI</sequence>
<dbReference type="Gene3D" id="3.40.50.300">
    <property type="entry name" value="P-loop containing nucleotide triphosphate hydrolases"/>
    <property type="match status" value="1"/>
</dbReference>
<reference evidence="1 2" key="1">
    <citation type="submission" date="2019-09" db="EMBL/GenBank/DDBJ databases">
        <authorList>
            <person name="Chandra G."/>
            <person name="Truman W A."/>
        </authorList>
    </citation>
    <scope>NUCLEOTIDE SEQUENCE [LARGE SCALE GENOMIC DNA]</scope>
    <source>
        <strain evidence="1">PS659</strain>
    </source>
</reference>
<organism evidence="1 2">
    <name type="scientific">Pseudomonas fluorescens</name>
    <dbReference type="NCBI Taxonomy" id="294"/>
    <lineage>
        <taxon>Bacteria</taxon>
        <taxon>Pseudomonadati</taxon>
        <taxon>Pseudomonadota</taxon>
        <taxon>Gammaproteobacteria</taxon>
        <taxon>Pseudomonadales</taxon>
        <taxon>Pseudomonadaceae</taxon>
        <taxon>Pseudomonas</taxon>
    </lineage>
</organism>
<accession>A0A5E6SIF5</accession>
<proteinExistence type="predicted"/>
<dbReference type="EMBL" id="CABVGY010000010">
    <property type="protein sequence ID" value="VVM80300.1"/>
    <property type="molecule type" value="Genomic_DNA"/>
</dbReference>
<gene>
    <name evidence="1" type="ORF">PS659_02312</name>
</gene>